<evidence type="ECO:0000313" key="2">
    <source>
        <dbReference type="EMBL" id="KAK9502512.1"/>
    </source>
</evidence>
<comment type="caution">
    <text evidence="2">The sequence shown here is derived from an EMBL/GenBank/DDBJ whole genome shotgun (WGS) entry which is preliminary data.</text>
</comment>
<dbReference type="EMBL" id="JAPXFL010000008">
    <property type="protein sequence ID" value="KAK9502512.1"/>
    <property type="molecule type" value="Genomic_DNA"/>
</dbReference>
<keyword evidence="3" id="KW-1185">Reference proteome</keyword>
<accession>A0AAW1D0V4</accession>
<name>A0AAW1D0V4_9HEMI</name>
<feature type="compositionally biased region" description="Polar residues" evidence="1">
    <location>
        <begin position="99"/>
        <end position="109"/>
    </location>
</feature>
<dbReference type="Proteomes" id="UP001461498">
    <property type="component" value="Unassembled WGS sequence"/>
</dbReference>
<protein>
    <submittedName>
        <fullName evidence="2">Uncharacterized protein</fullName>
    </submittedName>
</protein>
<organism evidence="2 3">
    <name type="scientific">Rhynocoris fuscipes</name>
    <dbReference type="NCBI Taxonomy" id="488301"/>
    <lineage>
        <taxon>Eukaryota</taxon>
        <taxon>Metazoa</taxon>
        <taxon>Ecdysozoa</taxon>
        <taxon>Arthropoda</taxon>
        <taxon>Hexapoda</taxon>
        <taxon>Insecta</taxon>
        <taxon>Pterygota</taxon>
        <taxon>Neoptera</taxon>
        <taxon>Paraneoptera</taxon>
        <taxon>Hemiptera</taxon>
        <taxon>Heteroptera</taxon>
        <taxon>Panheteroptera</taxon>
        <taxon>Cimicomorpha</taxon>
        <taxon>Reduviidae</taxon>
        <taxon>Harpactorinae</taxon>
        <taxon>Harpactorini</taxon>
        <taxon>Rhynocoris</taxon>
    </lineage>
</organism>
<feature type="compositionally biased region" description="Low complexity" evidence="1">
    <location>
        <begin position="153"/>
        <end position="172"/>
    </location>
</feature>
<reference evidence="2 3" key="1">
    <citation type="submission" date="2022-12" db="EMBL/GenBank/DDBJ databases">
        <title>Chromosome-level genome assembly of true bugs.</title>
        <authorList>
            <person name="Ma L."/>
            <person name="Li H."/>
        </authorList>
    </citation>
    <scope>NUCLEOTIDE SEQUENCE [LARGE SCALE GENOMIC DNA]</scope>
    <source>
        <strain evidence="2">Lab_2022b</strain>
    </source>
</reference>
<feature type="region of interest" description="Disordered" evidence="1">
    <location>
        <begin position="1"/>
        <end position="172"/>
    </location>
</feature>
<evidence type="ECO:0000256" key="1">
    <source>
        <dbReference type="SAM" id="MobiDB-lite"/>
    </source>
</evidence>
<proteinExistence type="predicted"/>
<sequence length="233" mass="26143">MKYAESWLYGSMRGPPTSGGSLNPASLFGTVRGPPARSRPRLPGVQSSALDPYDLVRRSRMGRAKSSSPPARRSILDCRVNPYDLIDRPPESSDDGWSDTDTLVPSCVSTPRRPPRKKIQEQPEIKSILKKPAVHRSNGNLSSNGYHVHGHGKNINNHGNGNQSSSLRQSRSSFREYKAKKKKQVQFRVHESPERVIPRLTVEEIHTSLDNSDSGKSFFISWSTLYFTVVYRL</sequence>
<gene>
    <name evidence="2" type="ORF">O3M35_011281</name>
</gene>
<dbReference type="AlphaFoldDB" id="A0AAW1D0V4"/>
<feature type="compositionally biased region" description="Low complexity" evidence="1">
    <location>
        <begin position="64"/>
        <end position="73"/>
    </location>
</feature>
<evidence type="ECO:0000313" key="3">
    <source>
        <dbReference type="Proteomes" id="UP001461498"/>
    </source>
</evidence>